<evidence type="ECO:0000313" key="3">
    <source>
        <dbReference type="Proteomes" id="UP000006038"/>
    </source>
</evidence>
<accession>J3M242</accession>
<dbReference type="EnsemblPlants" id="OB04G34670.1">
    <property type="protein sequence ID" value="OB04G34670.1"/>
    <property type="gene ID" value="OB04G34670"/>
</dbReference>
<proteinExistence type="predicted"/>
<sequence length="59" mass="6762">MQPTKFKQEHKGSSHYMGHTAILNTEKKAPSSTNKSLNRTSTQTEQVSFKQQCKLQFSF</sequence>
<evidence type="ECO:0000256" key="1">
    <source>
        <dbReference type="SAM" id="MobiDB-lite"/>
    </source>
</evidence>
<keyword evidence="3" id="KW-1185">Reference proteome</keyword>
<dbReference type="AlphaFoldDB" id="J3M242"/>
<dbReference type="HOGENOM" id="CLU_2964578_0_0_1"/>
<name>J3M242_ORYBR</name>
<dbReference type="Gramene" id="OB04G34670.1">
    <property type="protein sequence ID" value="OB04G34670.1"/>
    <property type="gene ID" value="OB04G34670"/>
</dbReference>
<protein>
    <submittedName>
        <fullName evidence="2">Uncharacterized protein</fullName>
    </submittedName>
</protein>
<feature type="compositionally biased region" description="Polar residues" evidence="1">
    <location>
        <begin position="30"/>
        <end position="49"/>
    </location>
</feature>
<reference evidence="2" key="1">
    <citation type="journal article" date="2013" name="Nat. Commun.">
        <title>Whole-genome sequencing of Oryza brachyantha reveals mechanisms underlying Oryza genome evolution.</title>
        <authorList>
            <person name="Chen J."/>
            <person name="Huang Q."/>
            <person name="Gao D."/>
            <person name="Wang J."/>
            <person name="Lang Y."/>
            <person name="Liu T."/>
            <person name="Li B."/>
            <person name="Bai Z."/>
            <person name="Luis Goicoechea J."/>
            <person name="Liang C."/>
            <person name="Chen C."/>
            <person name="Zhang W."/>
            <person name="Sun S."/>
            <person name="Liao Y."/>
            <person name="Zhang X."/>
            <person name="Yang L."/>
            <person name="Song C."/>
            <person name="Wang M."/>
            <person name="Shi J."/>
            <person name="Liu G."/>
            <person name="Liu J."/>
            <person name="Zhou H."/>
            <person name="Zhou W."/>
            <person name="Yu Q."/>
            <person name="An N."/>
            <person name="Chen Y."/>
            <person name="Cai Q."/>
            <person name="Wang B."/>
            <person name="Liu B."/>
            <person name="Min J."/>
            <person name="Huang Y."/>
            <person name="Wu H."/>
            <person name="Li Z."/>
            <person name="Zhang Y."/>
            <person name="Yin Y."/>
            <person name="Song W."/>
            <person name="Jiang J."/>
            <person name="Jackson S.A."/>
            <person name="Wing R.A."/>
            <person name="Wang J."/>
            <person name="Chen M."/>
        </authorList>
    </citation>
    <scope>NUCLEOTIDE SEQUENCE [LARGE SCALE GENOMIC DNA]</scope>
    <source>
        <strain evidence="2">cv. IRGC 101232</strain>
    </source>
</reference>
<organism evidence="2">
    <name type="scientific">Oryza brachyantha</name>
    <name type="common">malo sina</name>
    <dbReference type="NCBI Taxonomy" id="4533"/>
    <lineage>
        <taxon>Eukaryota</taxon>
        <taxon>Viridiplantae</taxon>
        <taxon>Streptophyta</taxon>
        <taxon>Embryophyta</taxon>
        <taxon>Tracheophyta</taxon>
        <taxon>Spermatophyta</taxon>
        <taxon>Magnoliopsida</taxon>
        <taxon>Liliopsida</taxon>
        <taxon>Poales</taxon>
        <taxon>Poaceae</taxon>
        <taxon>BOP clade</taxon>
        <taxon>Oryzoideae</taxon>
        <taxon>Oryzeae</taxon>
        <taxon>Oryzinae</taxon>
        <taxon>Oryza</taxon>
    </lineage>
</organism>
<feature type="compositionally biased region" description="Basic and acidic residues" evidence="1">
    <location>
        <begin position="1"/>
        <end position="12"/>
    </location>
</feature>
<dbReference type="Proteomes" id="UP000006038">
    <property type="component" value="Chromosome 4"/>
</dbReference>
<reference evidence="2" key="2">
    <citation type="submission" date="2013-04" db="UniProtKB">
        <authorList>
            <consortium name="EnsemblPlants"/>
        </authorList>
    </citation>
    <scope>IDENTIFICATION</scope>
</reference>
<feature type="region of interest" description="Disordered" evidence="1">
    <location>
        <begin position="1"/>
        <end position="49"/>
    </location>
</feature>
<evidence type="ECO:0000313" key="2">
    <source>
        <dbReference type="EnsemblPlants" id="OB04G34670.1"/>
    </source>
</evidence>